<evidence type="ECO:0000256" key="3">
    <source>
        <dbReference type="ARBA" id="ARBA00022692"/>
    </source>
</evidence>
<dbReference type="SUPFAM" id="SSF49899">
    <property type="entry name" value="Concanavalin A-like lectins/glucanases"/>
    <property type="match status" value="1"/>
</dbReference>
<sequence>MSRKGGRRALSDDDSCFLDVEKKLDDALRGEHYDSIKDHVNPRILSSCKTNALFKAFEVKKKITDIPDSGGAERNEFETLANSVDEFTAALIHPLKSDDHARRTFSSCLETVMEKAIDTEQKKFISHPVIYKLLEAKWYGSFASLRKSSATSLRFWKYILLNIWAVFDFFLFPFLLTFFFMIRQIKIRSRKMTDTEVCFAISLSGQASEETFALIKKSINYIVHQYGCHSTNYCIMLRQDDHVPITSITFEFEDATETDIFNKVNKLTKPTAIRPLLCNDLRAVRDAFKSPRVRLESKKVLIVFVNDLSNVEGVRVVIEEIREMDVQLVAVGFGEQANLNELENITERDALHFEEFESARTLGTAVIQDLEGKDIYEIYVDYFTTPYFIFLRDTLSAVALLGLHFAICLTPSAIAFTSIEWVVLLFFLGRIVMVADQFICAIKTERKLAIRKRHRCLKNASYEECSDPNQKADSSNVKIALRKFVNYCNDPWHVCDVVILIIYIVTATLRMLTWVSSSSVSGNRTLAITGYLYGLIALFLTERAFGHVMEVDRGMGAIQIAVFVILKDLRTIFWLFIATVLGFSLVITKIFMVETSYISSGNSHNDRWWNITRHLARSLLGMTSLTPFETLEERSPSAILANLLYLMFLVMGVILLVNMMIALLSNTYQKVQNNALQEWSFKKAVTIKTYSARHPAPVPFNLVTMPLIAVFRMCQRCLCKMKSSEMPGVQEEGRDAALDKLVEKLQRTYFATYGYSFPLTDEGKIDEVLHETDGNRKMCSQIIRRVFEPSTLGQTNVPNGTIEWESRGIGIEGSMLTYGGSSSCDICEMWNHSWAHHGARGLGPFTPEIPRFEVLIQESGERRIIAIGAVYEGYNCHFMPGWKEGTVGYHADDGRIFEPSCRQQGKEVPDAMAYRGDLMACEVNFEDAENDLVPVTFFKNSTEVARTSLKFIPDHTKLFPFIGMGYAGIRVLAKMCPRHGQQAHRPADAINIPKDTDVQEKLNILREEMKGMEMIRKQEVKELESKLLYEIRQLTRAIREKNI</sequence>
<comment type="subcellular location">
    <subcellularLocation>
        <location evidence="1">Membrane</location>
        <topology evidence="1">Multi-pass membrane protein</topology>
    </subcellularLocation>
</comment>
<feature type="transmembrane region" description="Helical" evidence="8">
    <location>
        <begin position="643"/>
        <end position="664"/>
    </location>
</feature>
<dbReference type="Pfam" id="PF00622">
    <property type="entry name" value="SPRY"/>
    <property type="match status" value="1"/>
</dbReference>
<dbReference type="Proteomes" id="UP000275408">
    <property type="component" value="Unassembled WGS sequence"/>
</dbReference>
<dbReference type="AlphaFoldDB" id="A0A3M6TUH1"/>
<dbReference type="SMART" id="SM00327">
    <property type="entry name" value="VWA"/>
    <property type="match status" value="1"/>
</dbReference>
<keyword evidence="4 8" id="KW-1133">Transmembrane helix</keyword>
<name>A0A3M6TUH1_POCDA</name>
<dbReference type="Pfam" id="PF00520">
    <property type="entry name" value="Ion_trans"/>
    <property type="match status" value="1"/>
</dbReference>
<keyword evidence="2" id="KW-0813">Transport</keyword>
<dbReference type="InterPro" id="IPR036465">
    <property type="entry name" value="vWFA_dom_sf"/>
</dbReference>
<dbReference type="GO" id="GO:0051480">
    <property type="term" value="P:regulation of cytosolic calcium ion concentration"/>
    <property type="evidence" value="ECO:0007669"/>
    <property type="project" value="TreeGrafter"/>
</dbReference>
<keyword evidence="3 8" id="KW-0812">Transmembrane</keyword>
<feature type="transmembrane region" description="Helical" evidence="8">
    <location>
        <begin position="524"/>
        <end position="541"/>
    </location>
</feature>
<keyword evidence="5" id="KW-0406">Ion transport</keyword>
<dbReference type="SUPFAM" id="SSF53300">
    <property type="entry name" value="vWA-like"/>
    <property type="match status" value="1"/>
</dbReference>
<dbReference type="InterPro" id="IPR002035">
    <property type="entry name" value="VWF_A"/>
</dbReference>
<evidence type="ECO:0000256" key="2">
    <source>
        <dbReference type="ARBA" id="ARBA00022448"/>
    </source>
</evidence>
<dbReference type="OrthoDB" id="25503at2759"/>
<evidence type="ECO:0000256" key="5">
    <source>
        <dbReference type="ARBA" id="ARBA00023065"/>
    </source>
</evidence>
<keyword evidence="7" id="KW-0407">Ion channel</keyword>
<dbReference type="Gene3D" id="3.40.50.410">
    <property type="entry name" value="von Willebrand factor, type A domain"/>
    <property type="match status" value="1"/>
</dbReference>
<feature type="transmembrane region" description="Helical" evidence="8">
    <location>
        <begin position="572"/>
        <end position="592"/>
    </location>
</feature>
<dbReference type="GO" id="GO:0005886">
    <property type="term" value="C:plasma membrane"/>
    <property type="evidence" value="ECO:0007669"/>
    <property type="project" value="TreeGrafter"/>
</dbReference>
<evidence type="ECO:0000256" key="6">
    <source>
        <dbReference type="ARBA" id="ARBA00023136"/>
    </source>
</evidence>
<dbReference type="GO" id="GO:0070679">
    <property type="term" value="F:inositol 1,4,5 trisphosphate binding"/>
    <property type="evidence" value="ECO:0007669"/>
    <property type="project" value="TreeGrafter"/>
</dbReference>
<dbReference type="Gene3D" id="2.60.120.920">
    <property type="match status" value="1"/>
</dbReference>
<dbReference type="Pfam" id="PF00092">
    <property type="entry name" value="VWA"/>
    <property type="match status" value="1"/>
</dbReference>
<feature type="domain" description="VWFA" evidence="9">
    <location>
        <begin position="196"/>
        <end position="370"/>
    </location>
</feature>
<evidence type="ECO:0000259" key="9">
    <source>
        <dbReference type="PROSITE" id="PS50234"/>
    </source>
</evidence>
<organism evidence="10 11">
    <name type="scientific">Pocillopora damicornis</name>
    <name type="common">Cauliflower coral</name>
    <name type="synonym">Millepora damicornis</name>
    <dbReference type="NCBI Taxonomy" id="46731"/>
    <lineage>
        <taxon>Eukaryota</taxon>
        <taxon>Metazoa</taxon>
        <taxon>Cnidaria</taxon>
        <taxon>Anthozoa</taxon>
        <taxon>Hexacorallia</taxon>
        <taxon>Scleractinia</taxon>
        <taxon>Astrocoeniina</taxon>
        <taxon>Pocilloporidae</taxon>
        <taxon>Pocillopora</taxon>
    </lineage>
</organism>
<dbReference type="EMBL" id="RCHS01002905">
    <property type="protein sequence ID" value="RMX45050.1"/>
    <property type="molecule type" value="Genomic_DNA"/>
</dbReference>
<feature type="transmembrane region" description="Helical" evidence="8">
    <location>
        <begin position="492"/>
        <end position="512"/>
    </location>
</feature>
<feature type="transmembrane region" description="Helical" evidence="8">
    <location>
        <begin position="155"/>
        <end position="182"/>
    </location>
</feature>
<dbReference type="InterPro" id="IPR043136">
    <property type="entry name" value="B30.2/SPRY_sf"/>
</dbReference>
<evidence type="ECO:0000256" key="8">
    <source>
        <dbReference type="SAM" id="Phobius"/>
    </source>
</evidence>
<comment type="caution">
    <text evidence="10">The sequence shown here is derived from an EMBL/GenBank/DDBJ whole genome shotgun (WGS) entry which is preliminary data.</text>
</comment>
<feature type="transmembrane region" description="Helical" evidence="8">
    <location>
        <begin position="395"/>
        <end position="415"/>
    </location>
</feature>
<dbReference type="InterPro" id="IPR003877">
    <property type="entry name" value="SPRY_dom"/>
</dbReference>
<evidence type="ECO:0000313" key="10">
    <source>
        <dbReference type="EMBL" id="RMX45050.1"/>
    </source>
</evidence>
<keyword evidence="11" id="KW-1185">Reference proteome</keyword>
<dbReference type="InterPro" id="IPR002153">
    <property type="entry name" value="TRPC_channel"/>
</dbReference>
<proteinExistence type="predicted"/>
<evidence type="ECO:0000256" key="1">
    <source>
        <dbReference type="ARBA" id="ARBA00004141"/>
    </source>
</evidence>
<evidence type="ECO:0000313" key="11">
    <source>
        <dbReference type="Proteomes" id="UP000275408"/>
    </source>
</evidence>
<feature type="transmembrane region" description="Helical" evidence="8">
    <location>
        <begin position="421"/>
        <end position="442"/>
    </location>
</feature>
<dbReference type="GO" id="GO:0034703">
    <property type="term" value="C:cation channel complex"/>
    <property type="evidence" value="ECO:0007669"/>
    <property type="project" value="TreeGrafter"/>
</dbReference>
<dbReference type="InterPro" id="IPR005821">
    <property type="entry name" value="Ion_trans_dom"/>
</dbReference>
<dbReference type="InterPro" id="IPR013320">
    <property type="entry name" value="ConA-like_dom_sf"/>
</dbReference>
<protein>
    <recommendedName>
        <fullName evidence="9">VWFA domain-containing protein</fullName>
    </recommendedName>
</protein>
<keyword evidence="6 8" id="KW-0472">Membrane</keyword>
<gene>
    <name evidence="10" type="ORF">pdam_00011496</name>
</gene>
<dbReference type="PRINTS" id="PR01097">
    <property type="entry name" value="TRNSRECEPTRP"/>
</dbReference>
<evidence type="ECO:0000256" key="4">
    <source>
        <dbReference type="ARBA" id="ARBA00022989"/>
    </source>
</evidence>
<reference evidence="10 11" key="1">
    <citation type="journal article" date="2018" name="Sci. Rep.">
        <title>Comparative analysis of the Pocillopora damicornis genome highlights role of immune system in coral evolution.</title>
        <authorList>
            <person name="Cunning R."/>
            <person name="Bay R.A."/>
            <person name="Gillette P."/>
            <person name="Baker A.C."/>
            <person name="Traylor-Knowles N."/>
        </authorList>
    </citation>
    <scope>NUCLEOTIDE SEQUENCE [LARGE SCALE GENOMIC DNA]</scope>
    <source>
        <strain evidence="10">RSMAS</strain>
        <tissue evidence="10">Whole animal</tissue>
    </source>
</reference>
<dbReference type="PROSITE" id="PS50234">
    <property type="entry name" value="VWFA"/>
    <property type="match status" value="1"/>
</dbReference>
<dbReference type="PANTHER" id="PTHR10117">
    <property type="entry name" value="TRANSIENT RECEPTOR POTENTIAL CHANNEL"/>
    <property type="match status" value="1"/>
</dbReference>
<dbReference type="CDD" id="cd00198">
    <property type="entry name" value="vWFA"/>
    <property type="match status" value="1"/>
</dbReference>
<dbReference type="PANTHER" id="PTHR10117:SF54">
    <property type="entry name" value="TRANSIENT RECEPTOR POTENTIAL-GAMMA PROTEIN"/>
    <property type="match status" value="1"/>
</dbReference>
<accession>A0A3M6TUH1</accession>
<dbReference type="GO" id="GO:0015279">
    <property type="term" value="F:store-operated calcium channel activity"/>
    <property type="evidence" value="ECO:0007669"/>
    <property type="project" value="TreeGrafter"/>
</dbReference>
<evidence type="ECO:0000256" key="7">
    <source>
        <dbReference type="ARBA" id="ARBA00023303"/>
    </source>
</evidence>